<dbReference type="PROSITE" id="PS50931">
    <property type="entry name" value="HTH_LYSR"/>
    <property type="match status" value="1"/>
</dbReference>
<keyword evidence="7" id="KW-1185">Reference proteome</keyword>
<dbReference type="AlphaFoldDB" id="A0A511QQA1"/>
<dbReference type="EMBL" id="BJXK01000004">
    <property type="protein sequence ID" value="GEM79076.1"/>
    <property type="molecule type" value="Genomic_DNA"/>
</dbReference>
<keyword evidence="2" id="KW-0805">Transcription regulation</keyword>
<proteinExistence type="inferred from homology"/>
<comment type="caution">
    <text evidence="6">The sequence shown here is derived from an EMBL/GenBank/DDBJ whole genome shotgun (WGS) entry which is preliminary data.</text>
</comment>
<evidence type="ECO:0000256" key="4">
    <source>
        <dbReference type="ARBA" id="ARBA00023163"/>
    </source>
</evidence>
<gene>
    <name evidence="6" type="ORF">VSU01S_13210</name>
</gene>
<evidence type="ECO:0000313" key="6">
    <source>
        <dbReference type="EMBL" id="GEM79076.1"/>
    </source>
</evidence>
<dbReference type="InterPro" id="IPR036388">
    <property type="entry name" value="WH-like_DNA-bd_sf"/>
</dbReference>
<organism evidence="6 7">
    <name type="scientific">Vibrio superstes NBRC 103154</name>
    <dbReference type="NCBI Taxonomy" id="1219062"/>
    <lineage>
        <taxon>Bacteria</taxon>
        <taxon>Pseudomonadati</taxon>
        <taxon>Pseudomonadota</taxon>
        <taxon>Gammaproteobacteria</taxon>
        <taxon>Vibrionales</taxon>
        <taxon>Vibrionaceae</taxon>
        <taxon>Vibrio</taxon>
    </lineage>
</organism>
<evidence type="ECO:0000256" key="3">
    <source>
        <dbReference type="ARBA" id="ARBA00023125"/>
    </source>
</evidence>
<comment type="similarity">
    <text evidence="1">Belongs to the LysR transcriptional regulatory family.</text>
</comment>
<dbReference type="Gene3D" id="1.10.10.10">
    <property type="entry name" value="Winged helix-like DNA-binding domain superfamily/Winged helix DNA-binding domain"/>
    <property type="match status" value="1"/>
</dbReference>
<evidence type="ECO:0000313" key="7">
    <source>
        <dbReference type="Proteomes" id="UP000321113"/>
    </source>
</evidence>
<evidence type="ECO:0000256" key="2">
    <source>
        <dbReference type="ARBA" id="ARBA00023015"/>
    </source>
</evidence>
<dbReference type="GO" id="GO:0000976">
    <property type="term" value="F:transcription cis-regulatory region binding"/>
    <property type="evidence" value="ECO:0007669"/>
    <property type="project" value="TreeGrafter"/>
</dbReference>
<dbReference type="RefSeq" id="WP_119008499.1">
    <property type="nucleotide sequence ID" value="NZ_BJXK01000004.1"/>
</dbReference>
<keyword evidence="4" id="KW-0804">Transcription</keyword>
<keyword evidence="3" id="KW-0238">DNA-binding</keyword>
<dbReference type="Pfam" id="PF00126">
    <property type="entry name" value="HTH_1"/>
    <property type="match status" value="1"/>
</dbReference>
<dbReference type="OrthoDB" id="5293066at2"/>
<dbReference type="GO" id="GO:0003700">
    <property type="term" value="F:DNA-binding transcription factor activity"/>
    <property type="evidence" value="ECO:0007669"/>
    <property type="project" value="InterPro"/>
</dbReference>
<name>A0A511QQA1_9VIBR</name>
<protein>
    <submittedName>
        <fullName evidence="6">LysR family transcriptional regulator</fullName>
    </submittedName>
</protein>
<dbReference type="Gene3D" id="3.40.190.290">
    <property type="match status" value="1"/>
</dbReference>
<dbReference type="InterPro" id="IPR036390">
    <property type="entry name" value="WH_DNA-bd_sf"/>
</dbReference>
<feature type="domain" description="HTH lysR-type" evidence="5">
    <location>
        <begin position="5"/>
        <end position="62"/>
    </location>
</feature>
<accession>A0A511QQA1</accession>
<dbReference type="FunFam" id="1.10.10.10:FF:000001">
    <property type="entry name" value="LysR family transcriptional regulator"/>
    <property type="match status" value="1"/>
</dbReference>
<reference evidence="6 7" key="1">
    <citation type="submission" date="2019-07" db="EMBL/GenBank/DDBJ databases">
        <title>Whole genome shotgun sequence of Vibrio superstes NBRC 103154.</title>
        <authorList>
            <person name="Hosoyama A."/>
            <person name="Uohara A."/>
            <person name="Ohji S."/>
            <person name="Ichikawa N."/>
        </authorList>
    </citation>
    <scope>NUCLEOTIDE SEQUENCE [LARGE SCALE GENOMIC DNA]</scope>
    <source>
        <strain evidence="6 7">NBRC 103154</strain>
    </source>
</reference>
<dbReference type="InterPro" id="IPR005119">
    <property type="entry name" value="LysR_subst-bd"/>
</dbReference>
<dbReference type="SUPFAM" id="SSF46785">
    <property type="entry name" value="Winged helix' DNA-binding domain"/>
    <property type="match status" value="1"/>
</dbReference>
<dbReference type="PANTHER" id="PTHR30126:SF4">
    <property type="entry name" value="LYSR FAMILY TRANSCRIPTIONAL REGULATOR"/>
    <property type="match status" value="1"/>
</dbReference>
<dbReference type="Pfam" id="PF03466">
    <property type="entry name" value="LysR_substrate"/>
    <property type="match status" value="1"/>
</dbReference>
<evidence type="ECO:0000259" key="5">
    <source>
        <dbReference type="PROSITE" id="PS50931"/>
    </source>
</evidence>
<dbReference type="PANTHER" id="PTHR30126">
    <property type="entry name" value="HTH-TYPE TRANSCRIPTIONAL REGULATOR"/>
    <property type="match status" value="1"/>
</dbReference>
<evidence type="ECO:0000256" key="1">
    <source>
        <dbReference type="ARBA" id="ARBA00009437"/>
    </source>
</evidence>
<sequence>MNSPITLDALKVLEAIERKKSFAAAAESLFRVPSAVSYTVNKLEEDLGVPLFDRTKRKAELTPIGKMVVEQGRLILNATEELTHLVKQSASGWEVELRIGIDSILEFDPIYDLIKKFHIDHPWIDIKVREEVFGGTWDALAAERCDLVIGAAGLSHNKSFQTHAIGNIAFVFAVAKDHPLCNEPQPLAAEIIKQYPSVVVADSSQLLEARSAGLLDGQSRITVPTFRKKIELQQGGGGVGYLPVHRIQTELQTGQLVALPVELEDWRKLDLHIAWRKDNEGKALAWFVEELKAMQESCFLMF</sequence>
<dbReference type="Proteomes" id="UP000321113">
    <property type="component" value="Unassembled WGS sequence"/>
</dbReference>
<dbReference type="InterPro" id="IPR000847">
    <property type="entry name" value="LysR_HTH_N"/>
</dbReference>
<dbReference type="SUPFAM" id="SSF53850">
    <property type="entry name" value="Periplasmic binding protein-like II"/>
    <property type="match status" value="1"/>
</dbReference>